<sequence>MLKLENAPTLGVELKVDLSGTGLESAATLFPEGDAVMATMKLDLPAPVVTGAENGYLDPTTIPADGVNVRVPAYGGQAVGQWVYARFTGQNGSREQTAPVQVVSTTAPLDFKISKTEVLKNENRAVAFEYRVAQTQGGVYSDSEPAPIDIERARPITQPFREDFEGFASVDSKIIQLSGCRIVADSNGEFQLSESFQQPPFITGKSIVCTSRSSRGAIFQFIFESLASTFRLGLNQDAPIMDVIEIRFEGDRIIRFQPPRINGWLEVDSAYYFYGKISQVILYTSGAKPIYIDNVSYTV</sequence>
<keyword evidence="2" id="KW-1185">Reference proteome</keyword>
<dbReference type="EMBL" id="JACYWZ010000001">
    <property type="protein sequence ID" value="MBD8768895.1"/>
    <property type="molecule type" value="Genomic_DNA"/>
</dbReference>
<evidence type="ECO:0000313" key="2">
    <source>
        <dbReference type="Proteomes" id="UP000620025"/>
    </source>
</evidence>
<reference evidence="1 2" key="1">
    <citation type="journal article" date="2020" name="FEMS Microbiol. Ecol.">
        <title>Temporal dynamics of bacterial communities during seed development and maturation.</title>
        <authorList>
            <person name="Chesneau G."/>
            <person name="Torres-Cortes G."/>
            <person name="Briand M."/>
            <person name="Darrasse A."/>
            <person name="Preveaux A."/>
            <person name="Marais C."/>
            <person name="Jacques M.A."/>
            <person name="Shade A."/>
            <person name="Barret M."/>
        </authorList>
    </citation>
    <scope>NUCLEOTIDE SEQUENCE [LARGE SCALE GENOMIC DNA]</scope>
    <source>
        <strain evidence="1 2">CFBP13599</strain>
    </source>
</reference>
<comment type="caution">
    <text evidence="1">The sequence shown here is derived from an EMBL/GenBank/DDBJ whole genome shotgun (WGS) entry which is preliminary data.</text>
</comment>
<dbReference type="Proteomes" id="UP000620025">
    <property type="component" value="Unassembled WGS sequence"/>
</dbReference>
<proteinExistence type="predicted"/>
<accession>A0ABR9BUZ7</accession>
<evidence type="ECO:0000313" key="1">
    <source>
        <dbReference type="EMBL" id="MBD8768895.1"/>
    </source>
</evidence>
<gene>
    <name evidence="1" type="ORF">IFT38_05025</name>
</gene>
<name>A0ABR9BUZ7_9PSED</name>
<organism evidence="1 2">
    <name type="scientific">Pseudomonas coleopterorum</name>
    <dbReference type="NCBI Taxonomy" id="1605838"/>
    <lineage>
        <taxon>Bacteria</taxon>
        <taxon>Pseudomonadati</taxon>
        <taxon>Pseudomonadota</taxon>
        <taxon>Gammaproteobacteria</taxon>
        <taxon>Pseudomonadales</taxon>
        <taxon>Pseudomonadaceae</taxon>
        <taxon>Pseudomonas</taxon>
    </lineage>
</organism>
<protein>
    <submittedName>
        <fullName evidence="1">Uncharacterized protein</fullName>
    </submittedName>
</protein>
<dbReference type="RefSeq" id="WP_192066024.1">
    <property type="nucleotide sequence ID" value="NZ_JACYWY010000007.1"/>
</dbReference>